<keyword evidence="6 7" id="KW-0472">Membrane</keyword>
<dbReference type="EMBL" id="LUGH01000004">
    <property type="protein sequence ID" value="OBZ91721.1"/>
    <property type="molecule type" value="Genomic_DNA"/>
</dbReference>
<dbReference type="AlphaFoldDB" id="A0A1C7NRI0"/>
<feature type="transmembrane region" description="Helical" evidence="7">
    <location>
        <begin position="89"/>
        <end position="110"/>
    </location>
</feature>
<keyword evidence="4" id="KW-0256">Endoplasmic reticulum</keyword>
<name>A0A1C7NRI0_9FUNG</name>
<sequence length="147" mass="16623">MSALLLTITASLIAFVHAAGQEDVFELQPEIQHIFREEAKMPPVTFSLAFTLITLSPWIFLLMNASWFRLGYTPATVISKFSEGSKARTVYIASFLASLVSLEYLFYLYWTKLNLLQTLTYLSGLVPITFFTGQRALSSIQQRKANK</sequence>
<keyword evidence="3 8" id="KW-0732">Signal</keyword>
<dbReference type="GO" id="GO:0006487">
    <property type="term" value="P:protein N-linked glycosylation"/>
    <property type="evidence" value="ECO:0007669"/>
    <property type="project" value="TreeGrafter"/>
</dbReference>
<evidence type="ECO:0000256" key="1">
    <source>
        <dbReference type="ARBA" id="ARBA00004477"/>
    </source>
</evidence>
<evidence type="ECO:0000256" key="8">
    <source>
        <dbReference type="SAM" id="SignalP"/>
    </source>
</evidence>
<dbReference type="PANTHER" id="PTHR12640:SF0">
    <property type="entry name" value="DOLICHYL-DIPHOSPHOOLIGOSACCHARIDE--PROTEIN GLYCOSYLTRANSFERASE SUBUNIT 2"/>
    <property type="match status" value="1"/>
</dbReference>
<dbReference type="InterPro" id="IPR008814">
    <property type="entry name" value="Swp1"/>
</dbReference>
<keyword evidence="11" id="KW-1185">Reference proteome</keyword>
<evidence type="ECO:0000256" key="3">
    <source>
        <dbReference type="ARBA" id="ARBA00022729"/>
    </source>
</evidence>
<keyword evidence="5 7" id="KW-1133">Transmembrane helix</keyword>
<dbReference type="PANTHER" id="PTHR12640">
    <property type="entry name" value="RIBOPHORIN II"/>
    <property type="match status" value="1"/>
</dbReference>
<protein>
    <recommendedName>
        <fullName evidence="9">Ribophorin II C-terminal domain-containing protein</fullName>
    </recommendedName>
</protein>
<organism evidence="10 11">
    <name type="scientific">Choanephora cucurbitarum</name>
    <dbReference type="NCBI Taxonomy" id="101091"/>
    <lineage>
        <taxon>Eukaryota</taxon>
        <taxon>Fungi</taxon>
        <taxon>Fungi incertae sedis</taxon>
        <taxon>Mucoromycota</taxon>
        <taxon>Mucoromycotina</taxon>
        <taxon>Mucoromycetes</taxon>
        <taxon>Mucorales</taxon>
        <taxon>Mucorineae</taxon>
        <taxon>Choanephoraceae</taxon>
        <taxon>Choanephoroideae</taxon>
        <taxon>Choanephora</taxon>
    </lineage>
</organism>
<evidence type="ECO:0000256" key="5">
    <source>
        <dbReference type="ARBA" id="ARBA00022989"/>
    </source>
</evidence>
<evidence type="ECO:0000256" key="4">
    <source>
        <dbReference type="ARBA" id="ARBA00022824"/>
    </source>
</evidence>
<proteinExistence type="predicted"/>
<evidence type="ECO:0000256" key="7">
    <source>
        <dbReference type="SAM" id="Phobius"/>
    </source>
</evidence>
<gene>
    <name evidence="10" type="ORF">A0J61_00206</name>
</gene>
<evidence type="ECO:0000259" key="9">
    <source>
        <dbReference type="Pfam" id="PF25147"/>
    </source>
</evidence>
<dbReference type="UniPathway" id="UPA00378"/>
<dbReference type="InterPro" id="IPR056790">
    <property type="entry name" value="Ribophorin_II_C"/>
</dbReference>
<reference evidence="10 11" key="1">
    <citation type="submission" date="2016-03" db="EMBL/GenBank/DDBJ databases">
        <title>Choanephora cucurbitarum.</title>
        <authorList>
            <person name="Min B."/>
            <person name="Park H."/>
            <person name="Park J.-H."/>
            <person name="Shin H.-D."/>
            <person name="Choi I.-G."/>
        </authorList>
    </citation>
    <scope>NUCLEOTIDE SEQUENCE [LARGE SCALE GENOMIC DNA]</scope>
    <source>
        <strain evidence="10 11">KUS-F28377</strain>
    </source>
</reference>
<feature type="domain" description="Ribophorin II C-terminal" evidence="9">
    <location>
        <begin position="35"/>
        <end position="144"/>
    </location>
</feature>
<feature type="chain" id="PRO_5044221484" description="Ribophorin II C-terminal domain-containing protein" evidence="8">
    <location>
        <begin position="19"/>
        <end position="147"/>
    </location>
</feature>
<comment type="caution">
    <text evidence="10">The sequence shown here is derived from an EMBL/GenBank/DDBJ whole genome shotgun (WGS) entry which is preliminary data.</text>
</comment>
<dbReference type="STRING" id="101091.A0A1C7NRI0"/>
<feature type="signal peptide" evidence="8">
    <location>
        <begin position="1"/>
        <end position="18"/>
    </location>
</feature>
<feature type="transmembrane region" description="Helical" evidence="7">
    <location>
        <begin position="44"/>
        <end position="68"/>
    </location>
</feature>
<dbReference type="Pfam" id="PF25147">
    <property type="entry name" value="Ribophorin_II_C"/>
    <property type="match status" value="1"/>
</dbReference>
<dbReference type="GO" id="GO:0008250">
    <property type="term" value="C:oligosaccharyltransferase complex"/>
    <property type="evidence" value="ECO:0007669"/>
    <property type="project" value="InterPro"/>
</dbReference>
<evidence type="ECO:0000256" key="2">
    <source>
        <dbReference type="ARBA" id="ARBA00022692"/>
    </source>
</evidence>
<evidence type="ECO:0000313" key="11">
    <source>
        <dbReference type="Proteomes" id="UP000093000"/>
    </source>
</evidence>
<evidence type="ECO:0000256" key="6">
    <source>
        <dbReference type="ARBA" id="ARBA00023136"/>
    </source>
</evidence>
<keyword evidence="2 7" id="KW-0812">Transmembrane</keyword>
<comment type="subcellular location">
    <subcellularLocation>
        <location evidence="1">Endoplasmic reticulum membrane</location>
        <topology evidence="1">Multi-pass membrane protein</topology>
    </subcellularLocation>
</comment>
<feature type="transmembrane region" description="Helical" evidence="7">
    <location>
        <begin position="116"/>
        <end position="137"/>
    </location>
</feature>
<dbReference type="Proteomes" id="UP000093000">
    <property type="component" value="Unassembled WGS sequence"/>
</dbReference>
<evidence type="ECO:0000313" key="10">
    <source>
        <dbReference type="EMBL" id="OBZ91721.1"/>
    </source>
</evidence>
<dbReference type="InParanoid" id="A0A1C7NRI0"/>
<dbReference type="OrthoDB" id="432292at2759"/>
<accession>A0A1C7NRI0</accession>